<name>S0EX47_CHTCT</name>
<dbReference type="HOGENOM" id="CLU_1657732_0_0_0"/>
<dbReference type="EMBL" id="HF951689">
    <property type="protein sequence ID" value="CCW36501.1"/>
    <property type="molecule type" value="Genomic_DNA"/>
</dbReference>
<dbReference type="STRING" id="454171.CP488_01378"/>
<gene>
    <name evidence="2" type="ORF">CCALI_02712</name>
</gene>
<keyword evidence="1" id="KW-1133">Transmembrane helix</keyword>
<reference evidence="3" key="1">
    <citation type="submission" date="2013-03" db="EMBL/GenBank/DDBJ databases">
        <title>Genome sequence of Chthonomonas calidirosea, the first sequenced genome from the Armatimonadetes phylum (formally candidate division OP10).</title>
        <authorList>
            <person name="Lee K.C.Y."/>
            <person name="Morgan X.C."/>
            <person name="Dunfield P.F."/>
            <person name="Tamas I."/>
            <person name="Houghton K.M."/>
            <person name="Vyssotski M."/>
            <person name="Ryan J.L.J."/>
            <person name="Lagutin K."/>
            <person name="McDonald I.R."/>
            <person name="Stott M.B."/>
        </authorList>
    </citation>
    <scope>NUCLEOTIDE SEQUENCE [LARGE SCALE GENOMIC DNA]</scope>
    <source>
        <strain evidence="3">DSM 23976 / ICMP 18418 / T49</strain>
    </source>
</reference>
<keyword evidence="3" id="KW-1185">Reference proteome</keyword>
<evidence type="ECO:0000313" key="3">
    <source>
        <dbReference type="Proteomes" id="UP000014227"/>
    </source>
</evidence>
<keyword evidence="1" id="KW-0472">Membrane</keyword>
<organism evidence="2 3">
    <name type="scientific">Chthonomonas calidirosea (strain DSM 23976 / ICMP 18418 / T49)</name>
    <dbReference type="NCBI Taxonomy" id="1303518"/>
    <lineage>
        <taxon>Bacteria</taxon>
        <taxon>Bacillati</taxon>
        <taxon>Armatimonadota</taxon>
        <taxon>Chthonomonadia</taxon>
        <taxon>Chthonomonadales</taxon>
        <taxon>Chthonomonadaceae</taxon>
        <taxon>Chthonomonas</taxon>
    </lineage>
</organism>
<feature type="transmembrane region" description="Helical" evidence="1">
    <location>
        <begin position="35"/>
        <end position="64"/>
    </location>
</feature>
<dbReference type="PATRIC" id="fig|1303518.3.peg.2814"/>
<dbReference type="RefSeq" id="WP_016484009.1">
    <property type="nucleotide sequence ID" value="NC_021487.1"/>
</dbReference>
<sequence>MQNVQEQLSCGTSLPEAAVVWQVHLLRCQPSKLPFVGAVVLLGVLSAWVLFGQLLLVLLALVLLCKAAGEYLFPLTYRLDADGVWVSGFLLRQGLRWQEAKRLVSEGNGLYISPFANPSPLERFRGLHLRFADDGSVGDRFTVLDALTRWAPHLMQEGH</sequence>
<protein>
    <recommendedName>
        <fullName evidence="4">Bacterial PH domain</fullName>
    </recommendedName>
</protein>
<accession>S0EX47</accession>
<evidence type="ECO:0000256" key="1">
    <source>
        <dbReference type="SAM" id="Phobius"/>
    </source>
</evidence>
<proteinExistence type="predicted"/>
<evidence type="ECO:0000313" key="2">
    <source>
        <dbReference type="EMBL" id="CCW36501.1"/>
    </source>
</evidence>
<keyword evidence="1" id="KW-0812">Transmembrane</keyword>
<dbReference type="AlphaFoldDB" id="S0EX47"/>
<evidence type="ECO:0008006" key="4">
    <source>
        <dbReference type="Google" id="ProtNLM"/>
    </source>
</evidence>
<dbReference type="KEGG" id="ccz:CCALI_02712"/>
<dbReference type="Proteomes" id="UP000014227">
    <property type="component" value="Chromosome I"/>
</dbReference>
<dbReference type="InParanoid" id="S0EX47"/>